<organism evidence="1 2">
    <name type="scientific">Brachionus plicatilis</name>
    <name type="common">Marine rotifer</name>
    <name type="synonym">Brachionus muelleri</name>
    <dbReference type="NCBI Taxonomy" id="10195"/>
    <lineage>
        <taxon>Eukaryota</taxon>
        <taxon>Metazoa</taxon>
        <taxon>Spiralia</taxon>
        <taxon>Gnathifera</taxon>
        <taxon>Rotifera</taxon>
        <taxon>Eurotatoria</taxon>
        <taxon>Monogononta</taxon>
        <taxon>Pseudotrocha</taxon>
        <taxon>Ploima</taxon>
        <taxon>Brachionidae</taxon>
        <taxon>Brachionus</taxon>
    </lineage>
</organism>
<name>A0A3M7QVG6_BRAPC</name>
<dbReference type="AlphaFoldDB" id="A0A3M7QVG6"/>
<reference evidence="1 2" key="1">
    <citation type="journal article" date="2018" name="Sci. Rep.">
        <title>Genomic signatures of local adaptation to the degree of environmental predictability in rotifers.</title>
        <authorList>
            <person name="Franch-Gras L."/>
            <person name="Hahn C."/>
            <person name="Garcia-Roger E.M."/>
            <person name="Carmona M.J."/>
            <person name="Serra M."/>
            <person name="Gomez A."/>
        </authorList>
    </citation>
    <scope>NUCLEOTIDE SEQUENCE [LARGE SCALE GENOMIC DNA]</scope>
    <source>
        <strain evidence="1">HYR1</strain>
    </source>
</reference>
<dbReference type="EMBL" id="REGN01005045">
    <property type="protein sequence ID" value="RNA15104.1"/>
    <property type="molecule type" value="Genomic_DNA"/>
</dbReference>
<comment type="caution">
    <text evidence="1">The sequence shown here is derived from an EMBL/GenBank/DDBJ whole genome shotgun (WGS) entry which is preliminary data.</text>
</comment>
<gene>
    <name evidence="1" type="ORF">BpHYR1_021329</name>
</gene>
<evidence type="ECO:0000313" key="1">
    <source>
        <dbReference type="EMBL" id="RNA15104.1"/>
    </source>
</evidence>
<keyword evidence="2" id="KW-1185">Reference proteome</keyword>
<proteinExistence type="predicted"/>
<dbReference type="Proteomes" id="UP000276133">
    <property type="component" value="Unassembled WGS sequence"/>
</dbReference>
<protein>
    <submittedName>
        <fullName evidence="1">Uncharacterized protein</fullName>
    </submittedName>
</protein>
<accession>A0A3M7QVG6</accession>
<evidence type="ECO:0000313" key="2">
    <source>
        <dbReference type="Proteomes" id="UP000276133"/>
    </source>
</evidence>
<sequence>MTCPDTKPTCPICTGEHTLQNCQYKDDKSNHKCINCKENHPAFSKSCLFMQVPNKQQQHHRPQHIQLHQIPAPRLNNSNYPTINRQQASTSQVALQPSKNNHYNGVYQPANPTQNQTFNQYGNRQSYTQATSNSLSKHQNNQLNDLSALKRTLSATLHQINQLLDLPQLEMSILDQLNTTLSKLIYRLNAGQ</sequence>